<dbReference type="AlphaFoldDB" id="A0A315XJH5"/>
<dbReference type="PRINTS" id="PR00033">
    <property type="entry name" value="HTHASNC"/>
</dbReference>
<dbReference type="GO" id="GO:0043565">
    <property type="term" value="F:sequence-specific DNA binding"/>
    <property type="evidence" value="ECO:0007669"/>
    <property type="project" value="InterPro"/>
</dbReference>
<dbReference type="SUPFAM" id="SSF46785">
    <property type="entry name" value="Winged helix' DNA-binding domain"/>
    <property type="match status" value="1"/>
</dbReference>
<keyword evidence="2" id="KW-1185">Reference proteome</keyword>
<sequence>MIITLVKKQTGHEFIREMEETYKSLNELEKLFKRTNNMKMYVDLENWKYYRENPNEMIEITESLVTNKLSLSDLDLIILNTIKHEKPRSIRDLAKKINKDVSNIQPKVKRLEEEGYIKFEEGIKNSKIPYLTFDEIKLEI</sequence>
<dbReference type="Gene3D" id="1.10.10.10">
    <property type="entry name" value="Winged helix-like DNA-binding domain superfamily/Winged helix DNA-binding domain"/>
    <property type="match status" value="1"/>
</dbReference>
<evidence type="ECO:0000313" key="1">
    <source>
        <dbReference type="EMBL" id="PWB84873.1"/>
    </source>
</evidence>
<dbReference type="InterPro" id="IPR000485">
    <property type="entry name" value="AsnC-type_HTH_dom"/>
</dbReference>
<dbReference type="OrthoDB" id="325082at2157"/>
<dbReference type="RefSeq" id="WP_116592984.1">
    <property type="nucleotide sequence ID" value="NZ_MZGS01000031.1"/>
</dbReference>
<comment type="caution">
    <text evidence="1">The sequence shown here is derived from an EMBL/GenBank/DDBJ whole genome shotgun (WGS) entry which is preliminary data.</text>
</comment>
<dbReference type="Proteomes" id="UP000251717">
    <property type="component" value="Unassembled WGS sequence"/>
</dbReference>
<name>A0A315XJH5_9EURY</name>
<gene>
    <name evidence="1" type="ORF">MBBTH_21100</name>
</gene>
<dbReference type="Pfam" id="PF25212">
    <property type="entry name" value="HVO_A0114"/>
    <property type="match status" value="1"/>
</dbReference>
<protein>
    <submittedName>
        <fullName evidence="1">MarR family protein</fullName>
    </submittedName>
</protein>
<reference evidence="1 2" key="1">
    <citation type="submission" date="2017-03" db="EMBL/GenBank/DDBJ databases">
        <title>Genome sequence of Methanobrevibacter thaueri.</title>
        <authorList>
            <person name="Poehlein A."/>
            <person name="Seedorf H."/>
            <person name="Daniel R."/>
        </authorList>
    </citation>
    <scope>NUCLEOTIDE SEQUENCE [LARGE SCALE GENOMIC DNA]</scope>
    <source>
        <strain evidence="1 2">DSM 11995</strain>
    </source>
</reference>
<dbReference type="InterPro" id="IPR036388">
    <property type="entry name" value="WH-like_DNA-bd_sf"/>
</dbReference>
<dbReference type="EMBL" id="MZGS01000031">
    <property type="protein sequence ID" value="PWB84873.1"/>
    <property type="molecule type" value="Genomic_DNA"/>
</dbReference>
<dbReference type="InterPro" id="IPR036390">
    <property type="entry name" value="WH_DNA-bd_sf"/>
</dbReference>
<organism evidence="1 2">
    <name type="scientific">Methanobrevibacter thaueri</name>
    <dbReference type="NCBI Taxonomy" id="190975"/>
    <lineage>
        <taxon>Archaea</taxon>
        <taxon>Methanobacteriati</taxon>
        <taxon>Methanobacteriota</taxon>
        <taxon>Methanomada group</taxon>
        <taxon>Methanobacteria</taxon>
        <taxon>Methanobacteriales</taxon>
        <taxon>Methanobacteriaceae</taxon>
        <taxon>Methanobrevibacter</taxon>
    </lineage>
</organism>
<evidence type="ECO:0000313" key="2">
    <source>
        <dbReference type="Proteomes" id="UP000251717"/>
    </source>
</evidence>
<accession>A0A315XJH5</accession>
<proteinExistence type="predicted"/>